<organism evidence="5 6">
    <name type="scientific">Desulfonema limicola</name>
    <dbReference type="NCBI Taxonomy" id="45656"/>
    <lineage>
        <taxon>Bacteria</taxon>
        <taxon>Pseudomonadati</taxon>
        <taxon>Thermodesulfobacteriota</taxon>
        <taxon>Desulfobacteria</taxon>
        <taxon>Desulfobacterales</taxon>
        <taxon>Desulfococcaceae</taxon>
        <taxon>Desulfonema</taxon>
    </lineage>
</organism>
<dbReference type="Gene3D" id="3.40.50.1980">
    <property type="entry name" value="Nitrogenase molybdenum iron protein domain"/>
    <property type="match status" value="2"/>
</dbReference>
<dbReference type="InterPro" id="IPR050492">
    <property type="entry name" value="Bact_metal-bind_prot9"/>
</dbReference>
<feature type="chain" id="PRO_5037179662" evidence="4">
    <location>
        <begin position="26"/>
        <end position="303"/>
    </location>
</feature>
<evidence type="ECO:0000256" key="4">
    <source>
        <dbReference type="SAM" id="SignalP"/>
    </source>
</evidence>
<dbReference type="GO" id="GO:0046872">
    <property type="term" value="F:metal ion binding"/>
    <property type="evidence" value="ECO:0007669"/>
    <property type="project" value="InterPro"/>
</dbReference>
<protein>
    <submittedName>
        <fullName evidence="5">Zinc ABC transporter, substrate-binding protein</fullName>
    </submittedName>
</protein>
<dbReference type="RefSeq" id="WP_246514751.1">
    <property type="nucleotide sequence ID" value="NZ_CP061799.1"/>
</dbReference>
<evidence type="ECO:0000256" key="2">
    <source>
        <dbReference type="ARBA" id="ARBA00022448"/>
    </source>
</evidence>
<feature type="signal peptide" evidence="4">
    <location>
        <begin position="1"/>
        <end position="25"/>
    </location>
</feature>
<evidence type="ECO:0000313" key="6">
    <source>
        <dbReference type="Proteomes" id="UP000663720"/>
    </source>
</evidence>
<reference evidence="5" key="1">
    <citation type="journal article" date="2021" name="Microb. Physiol.">
        <title>Proteogenomic Insights into the Physiology of Marine, Sulfate-Reducing, Filamentous Desulfonema limicola and Desulfonema magnum.</title>
        <authorList>
            <person name="Schnaars V."/>
            <person name="Wohlbrand L."/>
            <person name="Scheve S."/>
            <person name="Hinrichs C."/>
            <person name="Reinhardt R."/>
            <person name="Rabus R."/>
        </authorList>
    </citation>
    <scope>NUCLEOTIDE SEQUENCE</scope>
    <source>
        <strain evidence="5">5ac10</strain>
    </source>
</reference>
<evidence type="ECO:0000256" key="3">
    <source>
        <dbReference type="ARBA" id="ARBA00022729"/>
    </source>
</evidence>
<dbReference type="PANTHER" id="PTHR42953:SF3">
    <property type="entry name" value="HIGH-AFFINITY ZINC UPTAKE SYSTEM PROTEIN ZNUA"/>
    <property type="match status" value="1"/>
</dbReference>
<dbReference type="PANTHER" id="PTHR42953">
    <property type="entry name" value="HIGH-AFFINITY ZINC UPTAKE SYSTEM PROTEIN ZNUA-RELATED"/>
    <property type="match status" value="1"/>
</dbReference>
<dbReference type="SUPFAM" id="SSF53807">
    <property type="entry name" value="Helical backbone' metal receptor"/>
    <property type="match status" value="1"/>
</dbReference>
<comment type="similarity">
    <text evidence="1">Belongs to the bacterial solute-binding protein 9 family.</text>
</comment>
<name>A0A975BAZ4_9BACT</name>
<sequence length="303" mass="34575">MKYFQIKKMFLLVLLCIWPQSSVTASDVLPVFVSIIPQKYFVEKIGGDFVNVFVMVEPGAGPATYEPKPRQMTDLNKTELYFAIGVPFENVWLKKISAGNPNMQIIYTQEGIEKLPMASHSHDHEEETHEKEKGHFENDHRIKDPHIWLSPPLVMIQARNILTALIDAAPVHKLSFENNYKTFINELIDLDIEMRNMFAEKRKSSEFMVFHPSWGYFAKAYGLKQIPVELEGKTPKPAHLQELINQAKAKKINIIFVQPQFSSKSAEVIARAISGRVISLDSLALNWAENLRNAGLQLKNSLQ</sequence>
<proteinExistence type="inferred from homology"/>
<evidence type="ECO:0000256" key="1">
    <source>
        <dbReference type="ARBA" id="ARBA00011028"/>
    </source>
</evidence>
<dbReference type="Pfam" id="PF01297">
    <property type="entry name" value="ZnuA"/>
    <property type="match status" value="1"/>
</dbReference>
<dbReference type="GO" id="GO:0030001">
    <property type="term" value="P:metal ion transport"/>
    <property type="evidence" value="ECO:0007669"/>
    <property type="project" value="InterPro"/>
</dbReference>
<dbReference type="KEGG" id="dli:dnl_43130"/>
<dbReference type="Proteomes" id="UP000663720">
    <property type="component" value="Chromosome"/>
</dbReference>
<dbReference type="EMBL" id="CP061799">
    <property type="protein sequence ID" value="QTA81955.1"/>
    <property type="molecule type" value="Genomic_DNA"/>
</dbReference>
<gene>
    <name evidence="5" type="ORF">dnl_43130</name>
</gene>
<evidence type="ECO:0000313" key="5">
    <source>
        <dbReference type="EMBL" id="QTA81955.1"/>
    </source>
</evidence>
<dbReference type="InterPro" id="IPR006127">
    <property type="entry name" value="ZnuA-like"/>
</dbReference>
<keyword evidence="2" id="KW-0813">Transport</keyword>
<keyword evidence="3 4" id="KW-0732">Signal</keyword>
<keyword evidence="6" id="KW-1185">Reference proteome</keyword>
<dbReference type="AlphaFoldDB" id="A0A975BAZ4"/>
<accession>A0A975BAZ4</accession>